<dbReference type="Proteomes" id="UP001500618">
    <property type="component" value="Unassembled WGS sequence"/>
</dbReference>
<sequence>MTGVRIVGIGGTLRAESTSEQALKYAVNAAAELGAETELIVATELDLPMYAPGRQLPAAALRLLDAIRRADGLIVSSPGYHGGISGLLKNALDYLEVLAAEPRPYLHGKAVGCIVAAAGWQAGATSLMSLRSTVHALRGWPTALGAVVNSSAKPFDPKTRDQLSTVGRQVLDFARARVELC</sequence>
<dbReference type="Gene3D" id="3.40.50.360">
    <property type="match status" value="1"/>
</dbReference>
<dbReference type="RefSeq" id="WP_344314770.1">
    <property type="nucleotide sequence ID" value="NZ_BAAANY010000038.1"/>
</dbReference>
<evidence type="ECO:0000259" key="1">
    <source>
        <dbReference type="Pfam" id="PF03358"/>
    </source>
</evidence>
<feature type="domain" description="NADPH-dependent FMN reductase-like" evidence="1">
    <location>
        <begin position="5"/>
        <end position="147"/>
    </location>
</feature>
<proteinExistence type="predicted"/>
<protein>
    <submittedName>
        <fullName evidence="2">NAD(P)H-dependent oxidoreductase</fullName>
    </submittedName>
</protein>
<comment type="caution">
    <text evidence="2">The sequence shown here is derived from an EMBL/GenBank/DDBJ whole genome shotgun (WGS) entry which is preliminary data.</text>
</comment>
<organism evidence="2 3">
    <name type="scientific">Fodinicola feengrottensis</name>
    <dbReference type="NCBI Taxonomy" id="435914"/>
    <lineage>
        <taxon>Bacteria</taxon>
        <taxon>Bacillati</taxon>
        <taxon>Actinomycetota</taxon>
        <taxon>Actinomycetes</taxon>
        <taxon>Mycobacteriales</taxon>
        <taxon>Fodinicola</taxon>
    </lineage>
</organism>
<dbReference type="Pfam" id="PF03358">
    <property type="entry name" value="FMN_red"/>
    <property type="match status" value="1"/>
</dbReference>
<reference evidence="2 3" key="1">
    <citation type="journal article" date="2019" name="Int. J. Syst. Evol. Microbiol.">
        <title>The Global Catalogue of Microorganisms (GCM) 10K type strain sequencing project: providing services to taxonomists for standard genome sequencing and annotation.</title>
        <authorList>
            <consortium name="The Broad Institute Genomics Platform"/>
            <consortium name="The Broad Institute Genome Sequencing Center for Infectious Disease"/>
            <person name="Wu L."/>
            <person name="Ma J."/>
        </authorList>
    </citation>
    <scope>NUCLEOTIDE SEQUENCE [LARGE SCALE GENOMIC DNA]</scope>
    <source>
        <strain evidence="2 3">JCM 14718</strain>
    </source>
</reference>
<gene>
    <name evidence="2" type="ORF">GCM10009765_74260</name>
</gene>
<keyword evidence="3" id="KW-1185">Reference proteome</keyword>
<evidence type="ECO:0000313" key="2">
    <source>
        <dbReference type="EMBL" id="GAA1714402.1"/>
    </source>
</evidence>
<dbReference type="InterPro" id="IPR005025">
    <property type="entry name" value="FMN_Rdtase-like_dom"/>
</dbReference>
<dbReference type="EMBL" id="BAAANY010000038">
    <property type="protein sequence ID" value="GAA1714402.1"/>
    <property type="molecule type" value="Genomic_DNA"/>
</dbReference>
<dbReference type="PANTHER" id="PTHR30543:SF21">
    <property type="entry name" value="NAD(P)H-DEPENDENT FMN REDUCTASE LOT6"/>
    <property type="match status" value="1"/>
</dbReference>
<accession>A0ABN2IYN6</accession>
<dbReference type="PANTHER" id="PTHR30543">
    <property type="entry name" value="CHROMATE REDUCTASE"/>
    <property type="match status" value="1"/>
</dbReference>
<dbReference type="InterPro" id="IPR050712">
    <property type="entry name" value="NAD(P)H-dep_reductase"/>
</dbReference>
<dbReference type="SUPFAM" id="SSF52218">
    <property type="entry name" value="Flavoproteins"/>
    <property type="match status" value="1"/>
</dbReference>
<name>A0ABN2IYN6_9ACTN</name>
<evidence type="ECO:0000313" key="3">
    <source>
        <dbReference type="Proteomes" id="UP001500618"/>
    </source>
</evidence>
<dbReference type="InterPro" id="IPR029039">
    <property type="entry name" value="Flavoprotein-like_sf"/>
</dbReference>